<proteinExistence type="inferred from homology"/>
<dbReference type="EMBL" id="CP073708">
    <property type="protein sequence ID" value="QUO42017.1"/>
    <property type="molecule type" value="Genomic_DNA"/>
</dbReference>
<evidence type="ECO:0000256" key="1">
    <source>
        <dbReference type="ARBA" id="ARBA00006817"/>
    </source>
</evidence>
<evidence type="ECO:0000313" key="4">
    <source>
        <dbReference type="EMBL" id="QUO42017.1"/>
    </source>
</evidence>
<reference evidence="3 5" key="1">
    <citation type="submission" date="2020-12" db="EMBL/GenBank/DDBJ databases">
        <title>strain FJAT-54423T represents a novel species of the genus Brevibacillus.</title>
        <authorList>
            <person name="Tang R."/>
        </authorList>
    </citation>
    <scope>NUCLEOTIDE SEQUENCE [LARGE SCALE GENOMIC DNA]</scope>
    <source>
        <strain evidence="3 5">FJAT-54423</strain>
    </source>
</reference>
<dbReference type="InterPro" id="IPR013538">
    <property type="entry name" value="ASHA1/2-like_C"/>
</dbReference>
<dbReference type="Proteomes" id="UP000595847">
    <property type="component" value="Chromosome"/>
</dbReference>
<dbReference type="SUPFAM" id="SSF55961">
    <property type="entry name" value="Bet v1-like"/>
    <property type="match status" value="1"/>
</dbReference>
<evidence type="ECO:0000313" key="5">
    <source>
        <dbReference type="Proteomes" id="UP000595847"/>
    </source>
</evidence>
<keyword evidence="6" id="KW-1185">Reference proteome</keyword>
<dbReference type="Proteomes" id="UP000677234">
    <property type="component" value="Chromosome"/>
</dbReference>
<feature type="domain" description="Activator of Hsp90 ATPase homologue 1/2-like C-terminal" evidence="2">
    <location>
        <begin position="15"/>
        <end position="145"/>
    </location>
</feature>
<name>A0A7T5ELS8_9BACL</name>
<evidence type="ECO:0000313" key="3">
    <source>
        <dbReference type="EMBL" id="QQE74932.1"/>
    </source>
</evidence>
<dbReference type="Gene3D" id="3.30.530.20">
    <property type="match status" value="1"/>
</dbReference>
<sequence>MDKLIHKSASLPCGPEKAFEYFTKSEHLASWFTNAAEVEPVVGGKYELFWNPQDRENDSTIGCKVLAVEPGKLLVFEWKGSRQFASLMNEVRPLTHVVVSFISEGDGTNIQLIHNGWGDSPEWEAARGWFEQAWNMALAGLVKYASAQAVDKCCE</sequence>
<comment type="similarity">
    <text evidence="1">Belongs to the AHA1 family.</text>
</comment>
<dbReference type="KEGG" id="bcop:JD108_02970"/>
<gene>
    <name evidence="3" type="ORF">JD108_02970</name>
    <name evidence="4" type="ORF">KDJ56_02975</name>
</gene>
<protein>
    <submittedName>
        <fullName evidence="3">SRPBCC domain-containing protein</fullName>
    </submittedName>
</protein>
<dbReference type="InterPro" id="IPR023393">
    <property type="entry name" value="START-like_dom_sf"/>
</dbReference>
<dbReference type="Pfam" id="PF08327">
    <property type="entry name" value="AHSA1"/>
    <property type="match status" value="1"/>
</dbReference>
<organism evidence="3 5">
    <name type="scientific">Brevibacillus composti</name>
    <dbReference type="NCBI Taxonomy" id="2796470"/>
    <lineage>
        <taxon>Bacteria</taxon>
        <taxon>Bacillati</taxon>
        <taxon>Bacillota</taxon>
        <taxon>Bacilli</taxon>
        <taxon>Bacillales</taxon>
        <taxon>Paenibacillaceae</taxon>
        <taxon>Brevibacillus</taxon>
    </lineage>
</organism>
<reference evidence="4" key="2">
    <citation type="submission" date="2021-04" db="EMBL/GenBank/DDBJ databases">
        <title>Brevibacillus composti FJAT-54423, complete genome.</title>
        <authorList>
            <person name="Tang R."/>
        </authorList>
    </citation>
    <scope>NUCLEOTIDE SEQUENCE</scope>
    <source>
        <strain evidence="4">FJAT-54424</strain>
    </source>
</reference>
<dbReference type="EMBL" id="CP066308">
    <property type="protein sequence ID" value="QQE74932.1"/>
    <property type="molecule type" value="Genomic_DNA"/>
</dbReference>
<evidence type="ECO:0000259" key="2">
    <source>
        <dbReference type="Pfam" id="PF08327"/>
    </source>
</evidence>
<dbReference type="CDD" id="cd07814">
    <property type="entry name" value="SRPBCC_CalC_Aha1-like"/>
    <property type="match status" value="1"/>
</dbReference>
<accession>A0A7T5ELS8</accession>
<dbReference type="RefSeq" id="WP_198828498.1">
    <property type="nucleotide sequence ID" value="NZ_CP066308.1"/>
</dbReference>
<evidence type="ECO:0000313" key="6">
    <source>
        <dbReference type="Proteomes" id="UP000677234"/>
    </source>
</evidence>
<dbReference type="AlphaFoldDB" id="A0A7T5ELS8"/>